<feature type="signal peptide" evidence="2">
    <location>
        <begin position="1"/>
        <end position="33"/>
    </location>
</feature>
<feature type="compositionally biased region" description="Polar residues" evidence="1">
    <location>
        <begin position="1128"/>
        <end position="1142"/>
    </location>
</feature>
<feature type="region of interest" description="Disordered" evidence="1">
    <location>
        <begin position="1120"/>
        <end position="1143"/>
    </location>
</feature>
<evidence type="ECO:0008006" key="4">
    <source>
        <dbReference type="Google" id="ProtNLM"/>
    </source>
</evidence>
<evidence type="ECO:0000256" key="1">
    <source>
        <dbReference type="SAM" id="MobiDB-lite"/>
    </source>
</evidence>
<dbReference type="VEuPathDB" id="CryptoDB:Cvel_2384"/>
<sequence>MSKKVCMTWQRVSAPRPLFLLLIISTLLPNAVAWVVTRHPVRGRNMRRYPQAGSAQFDTDTLFESLSGTEADWPSLSPAERRKSILELTQAEWHWTWDSRYSDDQAADCVACVLTRTLGVLREVQVLQKKKDESSLSPSPSPPPPFKLDDIIHIVRCARGLAQKKTFAQTGKVAELRKLASQVVRQASRVASVLGLTERQGCQDGGIETASWGLWGLVSVLPWTDSVEEGNEDLNFPEEDIPPEMTSLFFLEGTEGDSDFLSLVHVAALIESLLPLALKNAASSNGALIERPENEDHWRDFKNDEKSLMSLTHVCVRLNRLLTQCLVIVKARLEKGEEGTGMGSWLSSSHSFSDSANKRKPSPSPPRISRGRRRRLQVVKQALERCIGVLGAGWNSAIEMGADRQWKSLELGRKVHMRSVASLVWAAGKLSRGFERLPVFGADSLPGETGVNLLTQTQAEGAVKNKAEVEGPGLEGGSKEFGGGAGDRQRDREMLRSVQNLASLVSESNAPMIAAGNRIDLVQMLWGMASIGVRPGEKLRAEYETLMRRIPGLKNAELPAVVFAFATFLRTRGLAVTLESPPSSGTGRALKKNDFAVGRAGSGNGGGVSIYQPDSVRVSPYEDPLSLWGHDPLSSDIPKARDTSRREDILQSGVMRHSESGAVLADPTVHRKNIRQAIATCESSPEAKVLLACLAEAEKRLHQALQTRWDRRSKRWRGGRRPKVASFQFVSSVAFALSESGIGAVPSLVPLIDLLSRLVANGACELPAVVFIQLAKAVAESAISYERKQEFFSLVHHDKEINHFLHTAPGPSMNVAFAQTKCGVFDWQLLSDLAMLVSEVSMSVASRLPSLDAPNSEAEEAIRFALECAPFGGTGLFGHAADAPPNLSDLYQGRVNGVLERVREKERQGRFGKGENGCERREKEGWERNKNERRFPQPVGQPQFSLLGVPLRYHLAFLYVLWRLGNETTSTMDFDRTTLFTGTALILHRLILLGRLAPCTITLILKLWGPQELPGFQYIASALMQRSGDLEGYTDRELSILLHTLGQTEAPVPLSFLREALLQCVTRIRAAEEATSRDSSSSRVLEGVELEGGHWGRRGGRGGGGKLRDWETRGERHRLTCAEGGGSDSSCNPARSSSSFDTPQGARLLSQALWGIQRAFVRPHVSLQGEDPPSEATSVGACGGVKSKFEWQKSTWGPGRSGRVREGRSLEALRTMPLEDIEETLFAEAVPVLRRHFRHLVGAPRAMGYCIESVGMFGLRRGHFVFVKRFTQAAIETAMSVLKEPSEHDAFVAGGGAILLEVVRRVTDSIREVRRRQMETARKLEEVTVRRKKLGLPPLPLPDGEVRLGMENEELESRGMVKGLGDGFFSGGRVRGDGMWSAHEGWREAVGVAGEGGKGMEGPSGSLEKFFSENGLGEDVNGRRRVSEEEASWAQELIWAELEERGLQV</sequence>
<evidence type="ECO:0000313" key="3">
    <source>
        <dbReference type="EMBL" id="CEM55444.1"/>
    </source>
</evidence>
<feature type="compositionally biased region" description="Gly residues" evidence="1">
    <location>
        <begin position="473"/>
        <end position="486"/>
    </location>
</feature>
<organism evidence="3">
    <name type="scientific">Chromera velia CCMP2878</name>
    <dbReference type="NCBI Taxonomy" id="1169474"/>
    <lineage>
        <taxon>Eukaryota</taxon>
        <taxon>Sar</taxon>
        <taxon>Alveolata</taxon>
        <taxon>Colpodellida</taxon>
        <taxon>Chromeraceae</taxon>
        <taxon>Chromera</taxon>
    </lineage>
</organism>
<reference evidence="3" key="1">
    <citation type="submission" date="2014-11" db="EMBL/GenBank/DDBJ databases">
        <authorList>
            <person name="Otto D Thomas"/>
            <person name="Naeem Raeece"/>
        </authorList>
    </citation>
    <scope>NUCLEOTIDE SEQUENCE</scope>
</reference>
<evidence type="ECO:0000256" key="2">
    <source>
        <dbReference type="SAM" id="SignalP"/>
    </source>
</evidence>
<keyword evidence="2" id="KW-0732">Signal</keyword>
<feature type="chain" id="PRO_5005192668" description="Telomere length regulation protein conserved domain-containing protein" evidence="2">
    <location>
        <begin position="34"/>
        <end position="1449"/>
    </location>
</feature>
<feature type="compositionally biased region" description="Low complexity" evidence="1">
    <location>
        <begin position="344"/>
        <end position="355"/>
    </location>
</feature>
<accession>A0A0G4IDU9</accession>
<protein>
    <recommendedName>
        <fullName evidence="4">Telomere length regulation protein conserved domain-containing protein</fullName>
    </recommendedName>
</protein>
<feature type="region of interest" description="Disordered" evidence="1">
    <location>
        <begin position="469"/>
        <end position="488"/>
    </location>
</feature>
<dbReference type="EMBL" id="CDMZ01005876">
    <property type="protein sequence ID" value="CEM55444.1"/>
    <property type="molecule type" value="Genomic_DNA"/>
</dbReference>
<name>A0A0G4IDU9_9ALVE</name>
<proteinExistence type="predicted"/>
<feature type="region of interest" description="Disordered" evidence="1">
    <location>
        <begin position="338"/>
        <end position="373"/>
    </location>
</feature>
<gene>
    <name evidence="3" type="ORF">Cvel_2384</name>
</gene>